<feature type="domain" description="CBS" evidence="3">
    <location>
        <begin position="44"/>
        <end position="101"/>
    </location>
</feature>
<evidence type="ECO:0000259" key="3">
    <source>
        <dbReference type="PROSITE" id="PS51371"/>
    </source>
</evidence>
<dbReference type="PANTHER" id="PTHR48108:SF34">
    <property type="entry name" value="CBS DOMAIN-CONTAINING PROTEIN YHCV"/>
    <property type="match status" value="1"/>
</dbReference>
<dbReference type="RefSeq" id="WP_234971677.1">
    <property type="nucleotide sequence ID" value="NZ_FOEN01000005.1"/>
</dbReference>
<dbReference type="InterPro" id="IPR046342">
    <property type="entry name" value="CBS_dom_sf"/>
</dbReference>
<evidence type="ECO:0000313" key="4">
    <source>
        <dbReference type="EMBL" id="SEQ08137.1"/>
    </source>
</evidence>
<name>A0A1H9D455_9LACT</name>
<protein>
    <submittedName>
        <fullName evidence="4">CBS domain-containing protein</fullName>
    </submittedName>
</protein>
<proteinExistence type="predicted"/>
<sequence>MAEGKLIGLVTKESLAKLMPSEATSLSVYELNYLLSKLTCKDAMERQVKCVSEQCLLTEAAALMRDLNIGVLLVVDQEELLGLITDKDIFKSFIDISGYDQPGVTLVLELNQDRQGVIEELGDALVEVDENLSHLVVYPAACV</sequence>
<dbReference type="EMBL" id="FOEN01000005">
    <property type="protein sequence ID" value="SEQ08137.1"/>
    <property type="molecule type" value="Genomic_DNA"/>
</dbReference>
<organism evidence="4 5">
    <name type="scientific">Ignavigranum ruoffiae</name>
    <dbReference type="NCBI Taxonomy" id="89093"/>
    <lineage>
        <taxon>Bacteria</taxon>
        <taxon>Bacillati</taxon>
        <taxon>Bacillota</taxon>
        <taxon>Bacilli</taxon>
        <taxon>Lactobacillales</taxon>
        <taxon>Aerococcaceae</taxon>
        <taxon>Ignavigranum</taxon>
    </lineage>
</organism>
<accession>A0A1H9D455</accession>
<dbReference type="PROSITE" id="PS51371">
    <property type="entry name" value="CBS"/>
    <property type="match status" value="1"/>
</dbReference>
<gene>
    <name evidence="4" type="ORF">SAMN04488558_10517</name>
</gene>
<dbReference type="SUPFAM" id="SSF54631">
    <property type="entry name" value="CBS-domain pair"/>
    <property type="match status" value="1"/>
</dbReference>
<dbReference type="Proteomes" id="UP000198833">
    <property type="component" value="Unassembled WGS sequence"/>
</dbReference>
<dbReference type="InterPro" id="IPR051462">
    <property type="entry name" value="CBS_domain-containing"/>
</dbReference>
<reference evidence="4 5" key="1">
    <citation type="submission" date="2016-10" db="EMBL/GenBank/DDBJ databases">
        <authorList>
            <person name="de Groot N.N."/>
        </authorList>
    </citation>
    <scope>NUCLEOTIDE SEQUENCE [LARGE SCALE GENOMIC DNA]</scope>
    <source>
        <strain evidence="4 5">DSM 15695</strain>
    </source>
</reference>
<keyword evidence="1" id="KW-0677">Repeat</keyword>
<dbReference type="PANTHER" id="PTHR48108">
    <property type="entry name" value="CBS DOMAIN-CONTAINING PROTEIN CBSX2, CHLOROPLASTIC"/>
    <property type="match status" value="1"/>
</dbReference>
<dbReference type="Pfam" id="PF00571">
    <property type="entry name" value="CBS"/>
    <property type="match status" value="1"/>
</dbReference>
<dbReference type="SMART" id="SM00116">
    <property type="entry name" value="CBS"/>
    <property type="match status" value="1"/>
</dbReference>
<keyword evidence="5" id="KW-1185">Reference proteome</keyword>
<evidence type="ECO:0000256" key="1">
    <source>
        <dbReference type="ARBA" id="ARBA00022737"/>
    </source>
</evidence>
<dbReference type="Gene3D" id="3.10.580.10">
    <property type="entry name" value="CBS-domain"/>
    <property type="match status" value="1"/>
</dbReference>
<dbReference type="InterPro" id="IPR000644">
    <property type="entry name" value="CBS_dom"/>
</dbReference>
<keyword evidence="2" id="KW-0129">CBS domain</keyword>
<dbReference type="AlphaFoldDB" id="A0A1H9D455"/>
<evidence type="ECO:0000313" key="5">
    <source>
        <dbReference type="Proteomes" id="UP000198833"/>
    </source>
</evidence>
<dbReference type="STRING" id="89093.SAMN04488558_10517"/>
<evidence type="ECO:0000256" key="2">
    <source>
        <dbReference type="PROSITE-ProRule" id="PRU00703"/>
    </source>
</evidence>